<proteinExistence type="inferred from homology"/>
<feature type="domain" description="Sulfotransferase" evidence="3">
    <location>
        <begin position="96"/>
        <end position="253"/>
    </location>
</feature>
<accession>A0ABY7EY80</accession>
<evidence type="ECO:0000256" key="2">
    <source>
        <dbReference type="ARBA" id="ARBA00022679"/>
    </source>
</evidence>
<organism evidence="4 5">
    <name type="scientific">Mya arenaria</name>
    <name type="common">Soft-shell clam</name>
    <dbReference type="NCBI Taxonomy" id="6604"/>
    <lineage>
        <taxon>Eukaryota</taxon>
        <taxon>Metazoa</taxon>
        <taxon>Spiralia</taxon>
        <taxon>Lophotrochozoa</taxon>
        <taxon>Mollusca</taxon>
        <taxon>Bivalvia</taxon>
        <taxon>Autobranchia</taxon>
        <taxon>Heteroconchia</taxon>
        <taxon>Euheterodonta</taxon>
        <taxon>Imparidentia</taxon>
        <taxon>Neoheterodontei</taxon>
        <taxon>Myida</taxon>
        <taxon>Myoidea</taxon>
        <taxon>Myidae</taxon>
        <taxon>Mya</taxon>
    </lineage>
</organism>
<evidence type="ECO:0000259" key="3">
    <source>
        <dbReference type="Pfam" id="PF00685"/>
    </source>
</evidence>
<protein>
    <submittedName>
        <fullName evidence="4">ST1A2-like protein</fullName>
    </submittedName>
</protein>
<gene>
    <name evidence="4" type="ORF">MAR_004998</name>
</gene>
<dbReference type="Gene3D" id="3.40.50.300">
    <property type="entry name" value="P-loop containing nucleotide triphosphate hydrolases"/>
    <property type="match status" value="2"/>
</dbReference>
<dbReference type="Pfam" id="PF00685">
    <property type="entry name" value="Sulfotransfer_1"/>
    <property type="match status" value="2"/>
</dbReference>
<dbReference type="SUPFAM" id="SSF52540">
    <property type="entry name" value="P-loop containing nucleoside triphosphate hydrolases"/>
    <property type="match status" value="1"/>
</dbReference>
<feature type="domain" description="Sulfotransferase" evidence="3">
    <location>
        <begin position="334"/>
        <end position="368"/>
    </location>
</feature>
<sequence>MGRRFREKGSPEYHLYRKMNTDSDDVMLMAGDVARRRRADDVKRRSFRPEIQSQATQTEFQVERTHWVWEIASMLLQGKAETIPKRKSKNMLENVPQNELNDIPSPRILNSHLDFKFLPEQLFEKKCKIIHILRNPKDMAVSFYNHVKGITCYAYDGEWQHYLKLFLEEKLEYGSWFGNVLSWETFVKANPSYPVHVIYYEELQKNNVSEIERLAKFLGVDFNDQLVNMVSEKCQFSNMSKDKLVSDDLRKLLYKGNFTMYRKVMYCVVYKGDFTVYRKCENTVMYCVVNKGDFTVYRKGMNTVMYCVVNKGDFTVYRKGKNTAMYCVFNKGDFTVYRKGAVGDWKNWFTVAQNEEFDRVYNQKMKHSALSFQYTI</sequence>
<evidence type="ECO:0000313" key="4">
    <source>
        <dbReference type="EMBL" id="WAR14893.1"/>
    </source>
</evidence>
<dbReference type="Proteomes" id="UP001164746">
    <property type="component" value="Chromosome 9"/>
</dbReference>
<dbReference type="InterPro" id="IPR027417">
    <property type="entry name" value="P-loop_NTPase"/>
</dbReference>
<comment type="similarity">
    <text evidence="1">Belongs to the sulfotransferase 1 family.</text>
</comment>
<evidence type="ECO:0000256" key="1">
    <source>
        <dbReference type="ARBA" id="ARBA00005771"/>
    </source>
</evidence>
<dbReference type="EMBL" id="CP111020">
    <property type="protein sequence ID" value="WAR14893.1"/>
    <property type="molecule type" value="Genomic_DNA"/>
</dbReference>
<name>A0ABY7EY80_MYAAR</name>
<keyword evidence="2" id="KW-0808">Transferase</keyword>
<dbReference type="PANTHER" id="PTHR11783">
    <property type="entry name" value="SULFOTRANSFERASE SULT"/>
    <property type="match status" value="1"/>
</dbReference>
<dbReference type="InterPro" id="IPR000863">
    <property type="entry name" value="Sulfotransferase_dom"/>
</dbReference>
<evidence type="ECO:0000313" key="5">
    <source>
        <dbReference type="Proteomes" id="UP001164746"/>
    </source>
</evidence>
<reference evidence="4" key="1">
    <citation type="submission" date="2022-11" db="EMBL/GenBank/DDBJ databases">
        <title>Centuries of genome instability and evolution in soft-shell clam transmissible cancer (bioRxiv).</title>
        <authorList>
            <person name="Hart S.F.M."/>
            <person name="Yonemitsu M.A."/>
            <person name="Giersch R.M."/>
            <person name="Beal B.F."/>
            <person name="Arriagada G."/>
            <person name="Davis B.W."/>
            <person name="Ostrander E.A."/>
            <person name="Goff S.P."/>
            <person name="Metzger M.J."/>
        </authorList>
    </citation>
    <scope>NUCLEOTIDE SEQUENCE</scope>
    <source>
        <strain evidence="4">MELC-2E11</strain>
        <tissue evidence="4">Siphon/mantle</tissue>
    </source>
</reference>
<keyword evidence="5" id="KW-1185">Reference proteome</keyword>